<dbReference type="AlphaFoldDB" id="A0A368QK25"/>
<name>A0A368QK25_SETIT</name>
<evidence type="ECO:0000313" key="1">
    <source>
        <dbReference type="EMBL" id="RCV18164.1"/>
    </source>
</evidence>
<reference evidence="1" key="1">
    <citation type="journal article" date="2012" name="Nat. Biotechnol.">
        <title>Reference genome sequence of the model plant Setaria.</title>
        <authorList>
            <person name="Bennetzen J.L."/>
            <person name="Schmutz J."/>
            <person name="Wang H."/>
            <person name="Percifield R."/>
            <person name="Hawkins J."/>
            <person name="Pontaroli A.C."/>
            <person name="Estep M."/>
            <person name="Feng L."/>
            <person name="Vaughn J.N."/>
            <person name="Grimwood J."/>
            <person name="Jenkins J."/>
            <person name="Barry K."/>
            <person name="Lindquist E."/>
            <person name="Hellsten U."/>
            <person name="Deshpande S."/>
            <person name="Wang X."/>
            <person name="Wu X."/>
            <person name="Mitros T."/>
            <person name="Triplett J."/>
            <person name="Yang X."/>
            <person name="Ye C.Y."/>
            <person name="Mauro-Herrera M."/>
            <person name="Wang L."/>
            <person name="Li P."/>
            <person name="Sharma M."/>
            <person name="Sharma R."/>
            <person name="Ronald P.C."/>
            <person name="Panaud O."/>
            <person name="Kellogg E.A."/>
            <person name="Brutnell T.P."/>
            <person name="Doust A.N."/>
            <person name="Tuskan G.A."/>
            <person name="Rokhsar D."/>
            <person name="Devos K.M."/>
        </authorList>
    </citation>
    <scope>NUCLEOTIDE SEQUENCE [LARGE SCALE GENOMIC DNA]</scope>
    <source>
        <strain evidence="1">Yugu1</strain>
    </source>
</reference>
<protein>
    <submittedName>
        <fullName evidence="1">Uncharacterized protein</fullName>
    </submittedName>
</protein>
<reference evidence="1" key="2">
    <citation type="submission" date="2015-07" db="EMBL/GenBank/DDBJ databases">
        <authorList>
            <person name="Noorani M."/>
        </authorList>
    </citation>
    <scope>NUCLEOTIDE SEQUENCE</scope>
    <source>
        <strain evidence="1">Yugu1</strain>
    </source>
</reference>
<dbReference type="EMBL" id="CM003530">
    <property type="protein sequence ID" value="RCV18164.1"/>
    <property type="molecule type" value="Genomic_DNA"/>
</dbReference>
<gene>
    <name evidence="1" type="ORF">SETIT_3G278600v2</name>
</gene>
<accession>A0A368QK25</accession>
<organism evidence="1">
    <name type="scientific">Setaria italica</name>
    <name type="common">Foxtail millet</name>
    <name type="synonym">Panicum italicum</name>
    <dbReference type="NCBI Taxonomy" id="4555"/>
    <lineage>
        <taxon>Eukaryota</taxon>
        <taxon>Viridiplantae</taxon>
        <taxon>Streptophyta</taxon>
        <taxon>Embryophyta</taxon>
        <taxon>Tracheophyta</taxon>
        <taxon>Spermatophyta</taxon>
        <taxon>Magnoliopsida</taxon>
        <taxon>Liliopsida</taxon>
        <taxon>Poales</taxon>
        <taxon>Poaceae</taxon>
        <taxon>PACMAD clade</taxon>
        <taxon>Panicoideae</taxon>
        <taxon>Panicodae</taxon>
        <taxon>Paniceae</taxon>
        <taxon>Cenchrinae</taxon>
        <taxon>Setaria</taxon>
    </lineage>
</organism>
<proteinExistence type="predicted"/>
<sequence>MGLIAAVRRSAAASSSRIDCLTAVATVMVGLRCRRPRRVGAPGPPRNLRGRACAAATAAAGARAGGRCRVPRARLPPRAWRSHAAARRDLSLRAEPALLGLAAARRERGCKPQSSVSGRVGPTAVRLSSGVAARARPLRAACIRSFPCKHTDRGLGAEKGKRQAVPW</sequence>